<proteinExistence type="predicted"/>
<keyword evidence="5" id="KW-1185">Reference proteome</keyword>
<keyword evidence="1" id="KW-0472">Membrane</keyword>
<dbReference type="InterPro" id="IPR055560">
    <property type="entry name" value="DUF7136"/>
</dbReference>
<protein>
    <recommendedName>
        <fullName evidence="2">DUF7136 domain-containing protein</fullName>
    </recommendedName>
</protein>
<dbReference type="OMA" id="CNGLNPP"/>
<evidence type="ECO:0000256" key="1">
    <source>
        <dbReference type="SAM" id="Phobius"/>
    </source>
</evidence>
<dbReference type="EnsemblFungi" id="MAPG_05308T0">
    <property type="protein sequence ID" value="MAPG_05308T0"/>
    <property type="gene ID" value="MAPG_05308"/>
</dbReference>
<evidence type="ECO:0000313" key="5">
    <source>
        <dbReference type="Proteomes" id="UP000011715"/>
    </source>
</evidence>
<reference evidence="4" key="5">
    <citation type="submission" date="2015-06" db="UniProtKB">
        <authorList>
            <consortium name="EnsemblFungi"/>
        </authorList>
    </citation>
    <scope>IDENTIFICATION</scope>
    <source>
        <strain evidence="4">ATCC 64411</strain>
    </source>
</reference>
<dbReference type="AlphaFoldDB" id="A0A0C4DZ19"/>
<dbReference type="Proteomes" id="UP000011715">
    <property type="component" value="Unassembled WGS sequence"/>
</dbReference>
<reference evidence="3" key="3">
    <citation type="submission" date="2011-03" db="EMBL/GenBank/DDBJ databases">
        <title>Annotation of Magnaporthe poae ATCC 64411.</title>
        <authorList>
            <person name="Ma L.-J."/>
            <person name="Dead R."/>
            <person name="Young S.K."/>
            <person name="Zeng Q."/>
            <person name="Gargeya S."/>
            <person name="Fitzgerald M."/>
            <person name="Haas B."/>
            <person name="Abouelleil A."/>
            <person name="Alvarado L."/>
            <person name="Arachchi H.M."/>
            <person name="Berlin A."/>
            <person name="Brown A."/>
            <person name="Chapman S.B."/>
            <person name="Chen Z."/>
            <person name="Dunbar C."/>
            <person name="Freedman E."/>
            <person name="Gearin G."/>
            <person name="Gellesch M."/>
            <person name="Goldberg J."/>
            <person name="Griggs A."/>
            <person name="Gujja S."/>
            <person name="Heiman D."/>
            <person name="Howarth C."/>
            <person name="Larson L."/>
            <person name="Lui A."/>
            <person name="MacDonald P.J.P."/>
            <person name="Mehta T."/>
            <person name="Montmayeur A."/>
            <person name="Murphy C."/>
            <person name="Neiman D."/>
            <person name="Pearson M."/>
            <person name="Priest M."/>
            <person name="Roberts A."/>
            <person name="Saif S."/>
            <person name="Shea T."/>
            <person name="Shenoy N."/>
            <person name="Sisk P."/>
            <person name="Stolte C."/>
            <person name="Sykes S."/>
            <person name="Yandava C."/>
            <person name="Wortman J."/>
            <person name="Nusbaum C."/>
            <person name="Birren B."/>
        </authorList>
    </citation>
    <scope>NUCLEOTIDE SEQUENCE</scope>
    <source>
        <strain evidence="3">ATCC 64411</strain>
    </source>
</reference>
<reference evidence="5" key="1">
    <citation type="submission" date="2010-05" db="EMBL/GenBank/DDBJ databases">
        <title>The genome sequence of Magnaporthe poae strain ATCC 64411.</title>
        <authorList>
            <person name="Ma L.-J."/>
            <person name="Dead R."/>
            <person name="Young S."/>
            <person name="Zeng Q."/>
            <person name="Koehrsen M."/>
            <person name="Alvarado L."/>
            <person name="Berlin A."/>
            <person name="Chapman S.B."/>
            <person name="Chen Z."/>
            <person name="Freedman E."/>
            <person name="Gellesch M."/>
            <person name="Goldberg J."/>
            <person name="Griggs A."/>
            <person name="Gujja S."/>
            <person name="Heilman E.R."/>
            <person name="Heiman D."/>
            <person name="Hepburn T."/>
            <person name="Howarth C."/>
            <person name="Jen D."/>
            <person name="Larson L."/>
            <person name="Mehta T."/>
            <person name="Neiman D."/>
            <person name="Pearson M."/>
            <person name="Roberts A."/>
            <person name="Saif S."/>
            <person name="Shea T."/>
            <person name="Shenoy N."/>
            <person name="Sisk P."/>
            <person name="Stolte C."/>
            <person name="Sykes S."/>
            <person name="Walk T."/>
            <person name="White J."/>
            <person name="Yandava C."/>
            <person name="Haas B."/>
            <person name="Nusbaum C."/>
            <person name="Birren B."/>
        </authorList>
    </citation>
    <scope>NUCLEOTIDE SEQUENCE [LARGE SCALE GENOMIC DNA]</scope>
    <source>
        <strain evidence="5">ATCC 64411 / 73-15</strain>
    </source>
</reference>
<accession>A0A0C4DZ19</accession>
<organism evidence="4 5">
    <name type="scientific">Magnaporthiopsis poae (strain ATCC 64411 / 73-15)</name>
    <name type="common">Kentucky bluegrass fungus</name>
    <name type="synonym">Magnaporthe poae</name>
    <dbReference type="NCBI Taxonomy" id="644358"/>
    <lineage>
        <taxon>Eukaryota</taxon>
        <taxon>Fungi</taxon>
        <taxon>Dikarya</taxon>
        <taxon>Ascomycota</taxon>
        <taxon>Pezizomycotina</taxon>
        <taxon>Sordariomycetes</taxon>
        <taxon>Sordariomycetidae</taxon>
        <taxon>Magnaporthales</taxon>
        <taxon>Magnaporthaceae</taxon>
        <taxon>Magnaporthiopsis</taxon>
    </lineage>
</organism>
<sequence length="281" mass="30410">MGCTLRAVWSLVGAAACLGAMVNAAGILDVGIIFPRNNETYEPAEEFPIVWAFQNARLAEHLQPSLKYRLVNLSNPGAEHLALDKFQRNLNLSDFTDKESGLVLYWTHVKLDGEGRVGMGWEASWAECQNISLRDLDAGTRFSVNRTTTLIVDFDLKKGGKKADLVAATAANGQECPDQGFALRVTDKTNDVRERPQWAKPEDKCAVVDSSPPTPTANPCRVKLDKAAVESMEATTFKTKCSGPLDKPANCPKKDHAVRQFAGVGVAALSAAVGALYFLSA</sequence>
<dbReference type="EMBL" id="ADBL01001255">
    <property type="status" value="NOT_ANNOTATED_CDS"/>
    <property type="molecule type" value="Genomic_DNA"/>
</dbReference>
<feature type="domain" description="DUF7136" evidence="2">
    <location>
        <begin position="24"/>
        <end position="251"/>
    </location>
</feature>
<dbReference type="Pfam" id="PF23584">
    <property type="entry name" value="DUF7136"/>
    <property type="match status" value="1"/>
</dbReference>
<dbReference type="VEuPathDB" id="FungiDB:MAPG_05308"/>
<reference evidence="3" key="2">
    <citation type="submission" date="2010-05" db="EMBL/GenBank/DDBJ databases">
        <title>The Genome Sequence of Magnaporthe poae strain ATCC 64411.</title>
        <authorList>
            <consortium name="The Broad Institute Genome Sequencing Platform"/>
            <consortium name="Broad Institute Genome Sequencing Center for Infectious Disease"/>
            <person name="Ma L.-J."/>
            <person name="Dead R."/>
            <person name="Young S."/>
            <person name="Zeng Q."/>
            <person name="Koehrsen M."/>
            <person name="Alvarado L."/>
            <person name="Berlin A."/>
            <person name="Chapman S.B."/>
            <person name="Chen Z."/>
            <person name="Freedman E."/>
            <person name="Gellesch M."/>
            <person name="Goldberg J."/>
            <person name="Griggs A."/>
            <person name="Gujja S."/>
            <person name="Heilman E.R."/>
            <person name="Heiman D."/>
            <person name="Hepburn T."/>
            <person name="Howarth C."/>
            <person name="Jen D."/>
            <person name="Larson L."/>
            <person name="Mehta T."/>
            <person name="Neiman D."/>
            <person name="Pearson M."/>
            <person name="Roberts A."/>
            <person name="Saif S."/>
            <person name="Shea T."/>
            <person name="Shenoy N."/>
            <person name="Sisk P."/>
            <person name="Stolte C."/>
            <person name="Sykes S."/>
            <person name="Walk T."/>
            <person name="White J."/>
            <person name="Yandava C."/>
            <person name="Haas B."/>
            <person name="Nusbaum C."/>
            <person name="Birren B."/>
        </authorList>
    </citation>
    <scope>NUCLEOTIDE SEQUENCE</scope>
    <source>
        <strain evidence="3">ATCC 64411</strain>
    </source>
</reference>
<reference evidence="4" key="4">
    <citation type="journal article" date="2015" name="G3 (Bethesda)">
        <title>Genome sequences of three phytopathogenic species of the Magnaporthaceae family of fungi.</title>
        <authorList>
            <person name="Okagaki L.H."/>
            <person name="Nunes C.C."/>
            <person name="Sailsbery J."/>
            <person name="Clay B."/>
            <person name="Brown D."/>
            <person name="John T."/>
            <person name="Oh Y."/>
            <person name="Young N."/>
            <person name="Fitzgerald M."/>
            <person name="Haas B.J."/>
            <person name="Zeng Q."/>
            <person name="Young S."/>
            <person name="Adiconis X."/>
            <person name="Fan L."/>
            <person name="Levin J.Z."/>
            <person name="Mitchell T.K."/>
            <person name="Okubara P.A."/>
            <person name="Farman M.L."/>
            <person name="Kohn L.M."/>
            <person name="Birren B."/>
            <person name="Ma L.-J."/>
            <person name="Dean R.A."/>
        </authorList>
    </citation>
    <scope>NUCLEOTIDE SEQUENCE</scope>
    <source>
        <strain evidence="4">ATCC 64411 / 73-15</strain>
    </source>
</reference>
<evidence type="ECO:0000259" key="2">
    <source>
        <dbReference type="Pfam" id="PF23584"/>
    </source>
</evidence>
<keyword evidence="1" id="KW-0812">Transmembrane</keyword>
<dbReference type="EMBL" id="GL876969">
    <property type="protein sequence ID" value="KLU86292.1"/>
    <property type="molecule type" value="Genomic_DNA"/>
</dbReference>
<dbReference type="OrthoDB" id="4490227at2759"/>
<evidence type="ECO:0000313" key="4">
    <source>
        <dbReference type="EnsemblFungi" id="MAPG_05308T0"/>
    </source>
</evidence>
<name>A0A0C4DZ19_MAGP6</name>
<dbReference type="STRING" id="644358.A0A0C4DZ19"/>
<evidence type="ECO:0000313" key="3">
    <source>
        <dbReference type="EMBL" id="KLU86292.1"/>
    </source>
</evidence>
<dbReference type="eggNOG" id="ENOG502SP4D">
    <property type="taxonomic scope" value="Eukaryota"/>
</dbReference>
<keyword evidence="1" id="KW-1133">Transmembrane helix</keyword>
<gene>
    <name evidence="3" type="ORF">MAPG_05308</name>
</gene>
<dbReference type="PROSITE" id="PS51257">
    <property type="entry name" value="PROKAR_LIPOPROTEIN"/>
    <property type="match status" value="1"/>
</dbReference>
<feature type="transmembrane region" description="Helical" evidence="1">
    <location>
        <begin position="261"/>
        <end position="279"/>
    </location>
</feature>